<dbReference type="InterPro" id="IPR016135">
    <property type="entry name" value="UBQ-conjugating_enzyme/RWD"/>
</dbReference>
<gene>
    <name evidence="3" type="ORF">CXB51_030921</name>
</gene>
<dbReference type="Gene3D" id="3.10.110.10">
    <property type="entry name" value="Ubiquitin Conjugating Enzyme"/>
    <property type="match status" value="1"/>
</dbReference>
<evidence type="ECO:0000259" key="2">
    <source>
        <dbReference type="PROSITE" id="PS50127"/>
    </source>
</evidence>
<protein>
    <recommendedName>
        <fullName evidence="5">E2 ubiquitin-conjugating enzyme</fullName>
    </recommendedName>
</protein>
<dbReference type="OrthoDB" id="934452at2759"/>
<dbReference type="AlphaFoldDB" id="A0A8J5YG90"/>
<reference evidence="3 4" key="1">
    <citation type="journal article" date="2021" name="bioRxiv">
        <title>The Gossypium anomalum genome as a resource for cotton improvement and evolutionary analysis of hybrid incompatibility.</title>
        <authorList>
            <person name="Grover C.E."/>
            <person name="Yuan D."/>
            <person name="Arick M.A."/>
            <person name="Miller E.R."/>
            <person name="Hu G."/>
            <person name="Peterson D.G."/>
            <person name="Wendel J.F."/>
            <person name="Udall J.A."/>
        </authorList>
    </citation>
    <scope>NUCLEOTIDE SEQUENCE [LARGE SCALE GENOMIC DNA]</scope>
    <source>
        <strain evidence="3">JFW-Udall</strain>
        <tissue evidence="3">Leaf</tissue>
    </source>
</reference>
<proteinExistence type="predicted"/>
<evidence type="ECO:0008006" key="5">
    <source>
        <dbReference type="Google" id="ProtNLM"/>
    </source>
</evidence>
<dbReference type="PROSITE" id="PS50030">
    <property type="entry name" value="UBA"/>
    <property type="match status" value="1"/>
</dbReference>
<organism evidence="3 4">
    <name type="scientific">Gossypium anomalum</name>
    <dbReference type="NCBI Taxonomy" id="47600"/>
    <lineage>
        <taxon>Eukaryota</taxon>
        <taxon>Viridiplantae</taxon>
        <taxon>Streptophyta</taxon>
        <taxon>Embryophyta</taxon>
        <taxon>Tracheophyta</taxon>
        <taxon>Spermatophyta</taxon>
        <taxon>Magnoliopsida</taxon>
        <taxon>eudicotyledons</taxon>
        <taxon>Gunneridae</taxon>
        <taxon>Pentapetalae</taxon>
        <taxon>rosids</taxon>
        <taxon>malvids</taxon>
        <taxon>Malvales</taxon>
        <taxon>Malvaceae</taxon>
        <taxon>Malvoideae</taxon>
        <taxon>Gossypium</taxon>
    </lineage>
</organism>
<dbReference type="EMBL" id="JAHUZN010000011">
    <property type="protein sequence ID" value="KAG8476980.1"/>
    <property type="molecule type" value="Genomic_DNA"/>
</dbReference>
<accession>A0A8J5YG90</accession>
<name>A0A8J5YG90_9ROSI</name>
<evidence type="ECO:0000259" key="1">
    <source>
        <dbReference type="PROSITE" id="PS50030"/>
    </source>
</evidence>
<sequence>MKHLARILKELEECNTEQDSSGITLSLKPDNLTRLIGSIAGPLGTPYEGGYFQIHIALPGAYPYEPPRMTFITKICQSGAMCLDILKDQWSPAVRLKTALLSVQALLSAPELCDPQDALVARQYICEYQTFIDTARSWTENFARVSSLGVEEKMKRLIEMGFADDLVRSSLAAIGGDEG</sequence>
<comment type="caution">
    <text evidence="3">The sequence shown here is derived from an EMBL/GenBank/DDBJ whole genome shotgun (WGS) entry which is preliminary data.</text>
</comment>
<feature type="domain" description="UBA" evidence="1">
    <location>
        <begin position="149"/>
        <end position="179"/>
    </location>
</feature>
<evidence type="ECO:0000313" key="4">
    <source>
        <dbReference type="Proteomes" id="UP000701853"/>
    </source>
</evidence>
<dbReference type="Proteomes" id="UP000701853">
    <property type="component" value="Chromosome 11"/>
</dbReference>
<dbReference type="PROSITE" id="PS50127">
    <property type="entry name" value="UBC_2"/>
    <property type="match status" value="1"/>
</dbReference>
<dbReference type="PANTHER" id="PTHR24068">
    <property type="entry name" value="UBIQUITIN-CONJUGATING ENZYME E2"/>
    <property type="match status" value="1"/>
</dbReference>
<dbReference type="InterPro" id="IPR015940">
    <property type="entry name" value="UBA"/>
</dbReference>
<feature type="domain" description="UBC core" evidence="2">
    <location>
        <begin position="2"/>
        <end position="144"/>
    </location>
</feature>
<dbReference type="InterPro" id="IPR000608">
    <property type="entry name" value="UBC"/>
</dbReference>
<dbReference type="Pfam" id="PF00179">
    <property type="entry name" value="UQ_con"/>
    <property type="match status" value="1"/>
</dbReference>
<dbReference type="SUPFAM" id="SSF54495">
    <property type="entry name" value="UBC-like"/>
    <property type="match status" value="1"/>
</dbReference>
<keyword evidence="4" id="KW-1185">Reference proteome</keyword>
<dbReference type="SMART" id="SM00212">
    <property type="entry name" value="UBCc"/>
    <property type="match status" value="1"/>
</dbReference>
<evidence type="ECO:0000313" key="3">
    <source>
        <dbReference type="EMBL" id="KAG8476980.1"/>
    </source>
</evidence>